<reference evidence="5" key="1">
    <citation type="submission" date="2013-08" db="EMBL/GenBank/DDBJ databases">
        <authorList>
            <person name="Mendez C."/>
            <person name="Richter M."/>
            <person name="Ferrer M."/>
            <person name="Sanchez J."/>
        </authorList>
    </citation>
    <scope>NUCLEOTIDE SEQUENCE</scope>
</reference>
<reference evidence="5" key="2">
    <citation type="journal article" date="2014" name="ISME J.">
        <title>Microbial stratification in low pH oxic and suboxic macroscopic growths along an acid mine drainage.</title>
        <authorList>
            <person name="Mendez-Garcia C."/>
            <person name="Mesa V."/>
            <person name="Sprenger R.R."/>
            <person name="Richter M."/>
            <person name="Diez M.S."/>
            <person name="Solano J."/>
            <person name="Bargiela R."/>
            <person name="Golyshina O.V."/>
            <person name="Manteca A."/>
            <person name="Ramos J.L."/>
            <person name="Gallego J.R."/>
            <person name="Llorente I."/>
            <person name="Martins Dos Santos V.A."/>
            <person name="Jensen O.N."/>
            <person name="Pelaez A.I."/>
            <person name="Sanchez J."/>
            <person name="Ferrer M."/>
        </authorList>
    </citation>
    <scope>NUCLEOTIDE SEQUENCE</scope>
</reference>
<dbReference type="PANTHER" id="PTHR42711">
    <property type="entry name" value="ABC TRANSPORTER ATP-BINDING PROTEIN"/>
    <property type="match status" value="1"/>
</dbReference>
<feature type="non-terminal residue" evidence="5">
    <location>
        <position position="62"/>
    </location>
</feature>
<dbReference type="EMBL" id="AUZY01008742">
    <property type="protein sequence ID" value="EQD44968.1"/>
    <property type="molecule type" value="Genomic_DNA"/>
</dbReference>
<evidence type="ECO:0000256" key="1">
    <source>
        <dbReference type="ARBA" id="ARBA00022448"/>
    </source>
</evidence>
<gene>
    <name evidence="5" type="ORF">B1B_13275</name>
</gene>
<dbReference type="InterPro" id="IPR027417">
    <property type="entry name" value="P-loop_NTPase"/>
</dbReference>
<proteinExistence type="predicted"/>
<dbReference type="InterPro" id="IPR050763">
    <property type="entry name" value="ABC_transporter_ATP-binding"/>
</dbReference>
<dbReference type="PANTHER" id="PTHR42711:SF16">
    <property type="entry name" value="ABC TRANSPORTER ATP-BINDING PROTEIN"/>
    <property type="match status" value="1"/>
</dbReference>
<comment type="caution">
    <text evidence="5">The sequence shown here is derived from an EMBL/GenBank/DDBJ whole genome shotgun (WGS) entry which is preliminary data.</text>
</comment>
<evidence type="ECO:0000259" key="4">
    <source>
        <dbReference type="Pfam" id="PF00005"/>
    </source>
</evidence>
<dbReference type="GO" id="GO:0005524">
    <property type="term" value="F:ATP binding"/>
    <property type="evidence" value="ECO:0007669"/>
    <property type="project" value="UniProtKB-KW"/>
</dbReference>
<feature type="domain" description="ABC transporter" evidence="4">
    <location>
        <begin position="22"/>
        <end position="62"/>
    </location>
</feature>
<dbReference type="AlphaFoldDB" id="T0ZJV7"/>
<evidence type="ECO:0000313" key="5">
    <source>
        <dbReference type="EMBL" id="EQD44968.1"/>
    </source>
</evidence>
<keyword evidence="1" id="KW-0813">Transport</keyword>
<dbReference type="Pfam" id="PF00005">
    <property type="entry name" value="ABC_tran"/>
    <property type="match status" value="1"/>
</dbReference>
<name>T0ZJV7_9ZZZZ</name>
<accession>T0ZJV7</accession>
<sequence length="62" mass="6698">MSPVAISIQAVEKSYGQHRAVDSLSLEIEEGELVAVLGPNGAGKTTTIEMLEGYRRPDRGRI</sequence>
<keyword evidence="3" id="KW-0067">ATP-binding</keyword>
<keyword evidence="2" id="KW-0547">Nucleotide-binding</keyword>
<evidence type="ECO:0000256" key="3">
    <source>
        <dbReference type="ARBA" id="ARBA00022840"/>
    </source>
</evidence>
<organism evidence="5">
    <name type="scientific">mine drainage metagenome</name>
    <dbReference type="NCBI Taxonomy" id="410659"/>
    <lineage>
        <taxon>unclassified sequences</taxon>
        <taxon>metagenomes</taxon>
        <taxon>ecological metagenomes</taxon>
    </lineage>
</organism>
<dbReference type="Gene3D" id="3.40.50.300">
    <property type="entry name" value="P-loop containing nucleotide triphosphate hydrolases"/>
    <property type="match status" value="1"/>
</dbReference>
<dbReference type="InterPro" id="IPR003439">
    <property type="entry name" value="ABC_transporter-like_ATP-bd"/>
</dbReference>
<dbReference type="SUPFAM" id="SSF52540">
    <property type="entry name" value="P-loop containing nucleoside triphosphate hydrolases"/>
    <property type="match status" value="1"/>
</dbReference>
<dbReference type="GO" id="GO:0016887">
    <property type="term" value="F:ATP hydrolysis activity"/>
    <property type="evidence" value="ECO:0007669"/>
    <property type="project" value="InterPro"/>
</dbReference>
<evidence type="ECO:0000256" key="2">
    <source>
        <dbReference type="ARBA" id="ARBA00022741"/>
    </source>
</evidence>
<protein>
    <submittedName>
        <fullName evidence="5">ABC transporter related protein</fullName>
    </submittedName>
</protein>